<dbReference type="GO" id="GO:0005634">
    <property type="term" value="C:nucleus"/>
    <property type="evidence" value="ECO:0007669"/>
    <property type="project" value="UniProtKB-SubCell"/>
</dbReference>
<keyword evidence="13" id="KW-0234">DNA repair</keyword>
<name>A0A0G2G8I2_PHACM</name>
<evidence type="ECO:0000256" key="3">
    <source>
        <dbReference type="ARBA" id="ARBA00008323"/>
    </source>
</evidence>
<keyword evidence="8" id="KW-0548">Nucleotidyltransferase</keyword>
<dbReference type="SUPFAM" id="SSF52113">
    <property type="entry name" value="BRCT domain"/>
    <property type="match status" value="1"/>
</dbReference>
<dbReference type="InterPro" id="IPR028207">
    <property type="entry name" value="DNA_pol_B_palm_palm"/>
</dbReference>
<evidence type="ECO:0000313" key="21">
    <source>
        <dbReference type="Proteomes" id="UP000053317"/>
    </source>
</evidence>
<dbReference type="GO" id="GO:0046872">
    <property type="term" value="F:metal ion binding"/>
    <property type="evidence" value="ECO:0007669"/>
    <property type="project" value="UniProtKB-KW"/>
</dbReference>
<dbReference type="Gene3D" id="1.10.150.110">
    <property type="entry name" value="DNA polymerase beta, N-terminal domain-like"/>
    <property type="match status" value="1"/>
</dbReference>
<feature type="region of interest" description="Disordered" evidence="18">
    <location>
        <begin position="272"/>
        <end position="312"/>
    </location>
</feature>
<feature type="compositionally biased region" description="Low complexity" evidence="18">
    <location>
        <begin position="287"/>
        <end position="297"/>
    </location>
</feature>
<keyword evidence="7" id="KW-0808">Transferase</keyword>
<feature type="domain" description="BRCT" evidence="19">
    <location>
        <begin position="149"/>
        <end position="232"/>
    </location>
</feature>
<sequence>MAQSTQEAEERKKFFDHLFSLDDDDEEEALKESNNNYIYQSGPRRQIYRRHTTSVKRISVEERAVSTVPTLNRAHTAPSTEGHNAEPISSESAEDRRTGNTLTRTSGRDFSKRPRVSGPQPDSKSMSSAKASKTGSRKASKNQLPPIPEHRRIFRGLVFYFMPNDNVGMARRMRIQKAEQYGARWSKDWDESITHIVADRDIPFKVVLKHLNMDAAPPEVVVVNENYPAECIAFMTMLNGLSSRFRLDGHEIASAGGHQKPDAQKVSMQLPVQQQFNSPSPEPPATPASDAPTTKSPVSAGLGSTVPDSQPSVCMYDEEEEAMTNYHDDLNEIIKDTKKIGHLPIELEEDPRSSLKSGESMDSPVDSDDEGSQVPPKKRAKKGTASNLSMFACMHKSEGNRDQGNPNSRTMEVLQEMATYYDRTGDSWRTRAYRKAISELRKLDVKITRREQAIQLPNVGERLADKIEEIVWTDRLRRLEATTMEPNDQGLLLFMGIYGAGYAQASKWIAQGHRTLEDLRTKAELTSNQKVGIEHYDDFMQRIPRDEVSRHGEIVRKQAQKQDAKMQVIVGGSYRRGSPSSGDIDLLITKEGASLSDIKRVMGQVIAHLKKSKFLVASLATGGNRGSDSGSKWHGASCLPDSRIWRRIDLLFVPWDELGAALIYFTGNDIFNRSLRLLASRNGMRLNQHGLYGDVLRGAGRTKVTEGKLIEGQDEKRIFEILGVPYRPPEHRVC</sequence>
<feature type="active site" description="Nucleophile; Schiff-base intermediate with DNA; for 5'-dRP lyase activity" evidence="17">
    <location>
        <position position="466"/>
    </location>
</feature>
<dbReference type="InterPro" id="IPR010996">
    <property type="entry name" value="HHH_MUS81"/>
</dbReference>
<keyword evidence="6" id="KW-0237">DNA synthesis</keyword>
<dbReference type="InterPro" id="IPR018944">
    <property type="entry name" value="DNA_pol_lambd_fingers_domain"/>
</dbReference>
<keyword evidence="21" id="KW-1185">Reference proteome</keyword>
<dbReference type="Pfam" id="PF14792">
    <property type="entry name" value="DNA_pol_B_palm"/>
    <property type="match status" value="1"/>
</dbReference>
<dbReference type="SMART" id="SM00483">
    <property type="entry name" value="POLXc"/>
    <property type="match status" value="1"/>
</dbReference>
<evidence type="ECO:0000256" key="18">
    <source>
        <dbReference type="SAM" id="MobiDB-lite"/>
    </source>
</evidence>
<keyword evidence="10" id="KW-0479">Metal-binding</keyword>
<feature type="compositionally biased region" description="Low complexity" evidence="18">
    <location>
        <begin position="123"/>
        <end position="133"/>
    </location>
</feature>
<evidence type="ECO:0000256" key="15">
    <source>
        <dbReference type="ARBA" id="ARBA00023242"/>
    </source>
</evidence>
<dbReference type="EMBL" id="LCWF01000103">
    <property type="protein sequence ID" value="KKY19993.1"/>
    <property type="molecule type" value="Genomic_DNA"/>
</dbReference>
<dbReference type="GO" id="GO:0006303">
    <property type="term" value="P:double-strand break repair via nonhomologous end joining"/>
    <property type="evidence" value="ECO:0007669"/>
    <property type="project" value="TreeGrafter"/>
</dbReference>
<dbReference type="FunFam" id="3.30.210.10:FF:000001">
    <property type="entry name" value="DNA polymerase lambda"/>
    <property type="match status" value="1"/>
</dbReference>
<reference evidence="20 21" key="1">
    <citation type="submission" date="2015-05" db="EMBL/GenBank/DDBJ databases">
        <title>Distinctive expansion of gene families associated with plant cell wall degradation and secondary metabolism in the genomes of grapevine trunk pathogens.</title>
        <authorList>
            <person name="Lawrence D.P."/>
            <person name="Travadon R."/>
            <person name="Rolshausen P.E."/>
            <person name="Baumgartner K."/>
        </authorList>
    </citation>
    <scope>NUCLEOTIDE SEQUENCE [LARGE SCALE GENOMIC DNA]</scope>
    <source>
        <strain evidence="20">UCRPC4</strain>
    </source>
</reference>
<dbReference type="InterPro" id="IPR036420">
    <property type="entry name" value="BRCT_dom_sf"/>
</dbReference>
<dbReference type="Gene3D" id="3.40.50.10190">
    <property type="entry name" value="BRCT domain"/>
    <property type="match status" value="1"/>
</dbReference>
<dbReference type="InterPro" id="IPR027421">
    <property type="entry name" value="DNA_pol_lamdba_lyase_dom_sf"/>
</dbReference>
<organism evidence="20 21">
    <name type="scientific">Phaeomoniella chlamydospora</name>
    <name type="common">Phaeoacremonium chlamydosporum</name>
    <dbReference type="NCBI Taxonomy" id="158046"/>
    <lineage>
        <taxon>Eukaryota</taxon>
        <taxon>Fungi</taxon>
        <taxon>Dikarya</taxon>
        <taxon>Ascomycota</taxon>
        <taxon>Pezizomycotina</taxon>
        <taxon>Eurotiomycetes</taxon>
        <taxon>Chaetothyriomycetidae</taxon>
        <taxon>Phaeomoniellales</taxon>
        <taxon>Phaeomoniellaceae</taxon>
        <taxon>Phaeomoniella</taxon>
    </lineage>
</organism>
<evidence type="ECO:0000256" key="4">
    <source>
        <dbReference type="ARBA" id="ARBA00012417"/>
    </source>
</evidence>
<evidence type="ECO:0000256" key="14">
    <source>
        <dbReference type="ARBA" id="ARBA00023239"/>
    </source>
</evidence>
<dbReference type="SUPFAM" id="SSF47802">
    <property type="entry name" value="DNA polymerase beta, N-terminal domain-like"/>
    <property type="match status" value="1"/>
</dbReference>
<evidence type="ECO:0000256" key="7">
    <source>
        <dbReference type="ARBA" id="ARBA00022679"/>
    </source>
</evidence>
<dbReference type="Pfam" id="PF14791">
    <property type="entry name" value="DNA_pol_B_thumb"/>
    <property type="match status" value="1"/>
</dbReference>
<dbReference type="PANTHER" id="PTHR11276">
    <property type="entry name" value="DNA POLYMERASE TYPE-X FAMILY MEMBER"/>
    <property type="match status" value="1"/>
</dbReference>
<dbReference type="FunFam" id="1.10.150.20:FF:000010">
    <property type="entry name" value="DNA polymerase lambda"/>
    <property type="match status" value="1"/>
</dbReference>
<comment type="subcellular location">
    <subcellularLocation>
        <location evidence="2">Nucleus</location>
    </subcellularLocation>
</comment>
<dbReference type="InterPro" id="IPR037160">
    <property type="entry name" value="DNA_Pol_thumb_sf"/>
</dbReference>
<dbReference type="GO" id="GO:0003887">
    <property type="term" value="F:DNA-directed DNA polymerase activity"/>
    <property type="evidence" value="ECO:0007669"/>
    <property type="project" value="UniProtKB-KW"/>
</dbReference>
<feature type="region of interest" description="Disordered" evidence="18">
    <location>
        <begin position="26"/>
        <end position="51"/>
    </location>
</feature>
<dbReference type="Gene3D" id="1.10.150.20">
    <property type="entry name" value="5' to 3' exonuclease, C-terminal subdomain"/>
    <property type="match status" value="1"/>
</dbReference>
<dbReference type="InterPro" id="IPR002054">
    <property type="entry name" value="DNA-dir_DNA_pol_X"/>
</dbReference>
<dbReference type="AlphaFoldDB" id="A0A0G2G8I2"/>
<dbReference type="GO" id="GO:0016829">
    <property type="term" value="F:lyase activity"/>
    <property type="evidence" value="ECO:0007669"/>
    <property type="project" value="UniProtKB-KW"/>
</dbReference>
<comment type="similarity">
    <text evidence="3">Belongs to the DNA polymerase type-X family.</text>
</comment>
<evidence type="ECO:0000256" key="6">
    <source>
        <dbReference type="ARBA" id="ARBA00022634"/>
    </source>
</evidence>
<evidence type="ECO:0000256" key="12">
    <source>
        <dbReference type="ARBA" id="ARBA00022932"/>
    </source>
</evidence>
<evidence type="ECO:0000256" key="5">
    <source>
        <dbReference type="ARBA" id="ARBA00016513"/>
    </source>
</evidence>
<dbReference type="GO" id="GO:0003677">
    <property type="term" value="F:DNA binding"/>
    <property type="evidence" value="ECO:0007669"/>
    <property type="project" value="InterPro"/>
</dbReference>
<evidence type="ECO:0000256" key="2">
    <source>
        <dbReference type="ARBA" id="ARBA00004123"/>
    </source>
</evidence>
<dbReference type="Gene3D" id="3.30.460.10">
    <property type="entry name" value="Beta Polymerase, domain 2"/>
    <property type="match status" value="1"/>
</dbReference>
<dbReference type="Proteomes" id="UP000053317">
    <property type="component" value="Unassembled WGS sequence"/>
</dbReference>
<dbReference type="CDD" id="cd00141">
    <property type="entry name" value="NT_POLXc"/>
    <property type="match status" value="1"/>
</dbReference>
<comment type="catalytic activity">
    <reaction evidence="16">
        <text>DNA(n) + a 2'-deoxyribonucleoside 5'-triphosphate = DNA(n+1) + diphosphate</text>
        <dbReference type="Rhea" id="RHEA:22508"/>
        <dbReference type="Rhea" id="RHEA-COMP:17339"/>
        <dbReference type="Rhea" id="RHEA-COMP:17340"/>
        <dbReference type="ChEBI" id="CHEBI:33019"/>
        <dbReference type="ChEBI" id="CHEBI:61560"/>
        <dbReference type="ChEBI" id="CHEBI:173112"/>
        <dbReference type="EC" id="2.7.7.7"/>
    </reaction>
</comment>
<dbReference type="FunFam" id="1.10.150.110:FF:000005">
    <property type="entry name" value="DNA polymerase POL4"/>
    <property type="match status" value="1"/>
</dbReference>
<dbReference type="OrthoDB" id="205514at2759"/>
<dbReference type="InterPro" id="IPR043519">
    <property type="entry name" value="NT_sf"/>
</dbReference>
<keyword evidence="9" id="KW-0235">DNA replication</keyword>
<gene>
    <name evidence="20" type="ORF">UCRPC4_g04316</name>
</gene>
<dbReference type="SUPFAM" id="SSF81585">
    <property type="entry name" value="PsbU/PolX domain-like"/>
    <property type="match status" value="1"/>
</dbReference>
<comment type="caution">
    <text evidence="20">The sequence shown here is derived from an EMBL/GenBank/DDBJ whole genome shotgun (WGS) entry which is preliminary data.</text>
</comment>
<reference evidence="20 21" key="2">
    <citation type="submission" date="2015-05" db="EMBL/GenBank/DDBJ databases">
        <authorList>
            <person name="Morales-Cruz A."/>
            <person name="Amrine K.C."/>
            <person name="Cantu D."/>
        </authorList>
    </citation>
    <scope>NUCLEOTIDE SEQUENCE [LARGE SCALE GENOMIC DNA]</scope>
    <source>
        <strain evidence="20">UCRPC4</strain>
    </source>
</reference>
<feature type="region of interest" description="Disordered" evidence="18">
    <location>
        <begin position="66"/>
        <end position="147"/>
    </location>
</feature>
<evidence type="ECO:0000256" key="11">
    <source>
        <dbReference type="ARBA" id="ARBA00022763"/>
    </source>
</evidence>
<dbReference type="SUPFAM" id="SSF81301">
    <property type="entry name" value="Nucleotidyltransferase"/>
    <property type="match status" value="1"/>
</dbReference>
<dbReference type="PANTHER" id="PTHR11276:SF28">
    <property type="entry name" value="DNA POLYMERASE LAMBDA"/>
    <property type="match status" value="1"/>
</dbReference>
<dbReference type="Pfam" id="PF14716">
    <property type="entry name" value="HHH_8"/>
    <property type="match status" value="1"/>
</dbReference>
<evidence type="ECO:0000256" key="17">
    <source>
        <dbReference type="PIRSR" id="PIRSR622312-50"/>
    </source>
</evidence>
<keyword evidence="12" id="KW-0239">DNA-directed DNA polymerase</keyword>
<evidence type="ECO:0000256" key="8">
    <source>
        <dbReference type="ARBA" id="ARBA00022695"/>
    </source>
</evidence>
<feature type="region of interest" description="Disordered" evidence="18">
    <location>
        <begin position="342"/>
        <end position="387"/>
    </location>
</feature>
<protein>
    <recommendedName>
        <fullName evidence="5">DNA polymerase lambda</fullName>
        <ecNumber evidence="4">2.7.7.7</ecNumber>
    </recommendedName>
</protein>
<dbReference type="PRINTS" id="PR00869">
    <property type="entry name" value="DNAPOLX"/>
</dbReference>
<dbReference type="Gene3D" id="3.30.210.10">
    <property type="entry name" value="DNA polymerase, thumb domain"/>
    <property type="match status" value="1"/>
</dbReference>
<dbReference type="InterPro" id="IPR022312">
    <property type="entry name" value="DNA_pol_X"/>
</dbReference>
<evidence type="ECO:0000313" key="20">
    <source>
        <dbReference type="EMBL" id="KKY19993.1"/>
    </source>
</evidence>
<keyword evidence="15" id="KW-0539">Nucleus</keyword>
<evidence type="ECO:0000256" key="16">
    <source>
        <dbReference type="ARBA" id="ARBA00049244"/>
    </source>
</evidence>
<evidence type="ECO:0000259" key="19">
    <source>
        <dbReference type="PROSITE" id="PS50172"/>
    </source>
</evidence>
<evidence type="ECO:0000256" key="1">
    <source>
        <dbReference type="ARBA" id="ARBA00001936"/>
    </source>
</evidence>
<proteinExistence type="inferred from homology"/>
<dbReference type="Pfam" id="PF10391">
    <property type="entry name" value="DNA_pol_lambd_f"/>
    <property type="match status" value="1"/>
</dbReference>
<evidence type="ECO:0000256" key="13">
    <source>
        <dbReference type="ARBA" id="ARBA00023204"/>
    </source>
</evidence>
<dbReference type="PROSITE" id="PS50172">
    <property type="entry name" value="BRCT"/>
    <property type="match status" value="1"/>
</dbReference>
<comment type="cofactor">
    <cofactor evidence="1">
        <name>Mn(2+)</name>
        <dbReference type="ChEBI" id="CHEBI:29035"/>
    </cofactor>
</comment>
<dbReference type="PRINTS" id="PR00870">
    <property type="entry name" value="DNAPOLXBETA"/>
</dbReference>
<dbReference type="EC" id="2.7.7.7" evidence="4"/>
<keyword evidence="14" id="KW-0456">Lyase</keyword>
<evidence type="ECO:0000256" key="9">
    <source>
        <dbReference type="ARBA" id="ARBA00022705"/>
    </source>
</evidence>
<dbReference type="InterPro" id="IPR002008">
    <property type="entry name" value="DNA_pol_X_beta-like"/>
</dbReference>
<accession>A0A0G2G8I2</accession>
<dbReference type="InterPro" id="IPR001357">
    <property type="entry name" value="BRCT_dom"/>
</dbReference>
<feature type="compositionally biased region" description="Polar residues" evidence="18">
    <location>
        <begin position="77"/>
        <end position="91"/>
    </location>
</feature>
<dbReference type="InterPro" id="IPR029398">
    <property type="entry name" value="PolB_thumb"/>
</dbReference>
<keyword evidence="11" id="KW-0227">DNA damage</keyword>
<evidence type="ECO:0000256" key="10">
    <source>
        <dbReference type="ARBA" id="ARBA00022723"/>
    </source>
</evidence>